<accession>A0A0K6S6R3</accession>
<dbReference type="InterPro" id="IPR016024">
    <property type="entry name" value="ARM-type_fold"/>
</dbReference>
<evidence type="ECO:0000256" key="1">
    <source>
        <dbReference type="SAM" id="Coils"/>
    </source>
</evidence>
<dbReference type="EMBL" id="CDMZ01000591">
    <property type="protein sequence ID" value="CUC09329.1"/>
    <property type="molecule type" value="Genomic_DNA"/>
</dbReference>
<protein>
    <recommendedName>
        <fullName evidence="3">Centrosomal protein CEP104 N-terminal domain-containing protein</fullName>
    </recommendedName>
</protein>
<evidence type="ECO:0000256" key="2">
    <source>
        <dbReference type="SAM" id="MobiDB-lite"/>
    </source>
</evidence>
<dbReference type="InterPro" id="IPR048739">
    <property type="entry name" value="CEP104_N"/>
</dbReference>
<evidence type="ECO:0000259" key="3">
    <source>
        <dbReference type="Pfam" id="PF21038"/>
    </source>
</evidence>
<dbReference type="AlphaFoldDB" id="A0A0K6S6R3"/>
<dbReference type="SUPFAM" id="SSF48371">
    <property type="entry name" value="ARM repeat"/>
    <property type="match status" value="1"/>
</dbReference>
<keyword evidence="1" id="KW-0175">Coiled coil</keyword>
<feature type="compositionally biased region" description="Pro residues" evidence="2">
    <location>
        <begin position="681"/>
        <end position="690"/>
    </location>
</feature>
<dbReference type="GO" id="GO:0005929">
    <property type="term" value="C:cilium"/>
    <property type="evidence" value="ECO:0007669"/>
    <property type="project" value="TreeGrafter"/>
</dbReference>
<reference evidence="4" key="1">
    <citation type="submission" date="2014-11" db="EMBL/GenBank/DDBJ databases">
        <title>Molecular phylogeny of cliff fern family Woodsiaceae with morphological implications.</title>
        <authorList>
            <person name="Shao Y.-Z."/>
            <person name="Wei R."/>
            <person name="Zhang X.-C."/>
        </authorList>
    </citation>
    <scope>NUCLEOTIDE SEQUENCE</scope>
</reference>
<dbReference type="PANTHER" id="PTHR13371">
    <property type="entry name" value="GLYCINE-, GLUTAMATE-, THIENYLCYCLOHEXYLPIPERIDINE-BINDING PROTEIN"/>
    <property type="match status" value="1"/>
</dbReference>
<dbReference type="VEuPathDB" id="CryptoDB:Cvel_18502"/>
<dbReference type="InterPro" id="IPR011989">
    <property type="entry name" value="ARM-like"/>
</dbReference>
<feature type="domain" description="Centrosomal protein CEP104 N-terminal" evidence="3">
    <location>
        <begin position="33"/>
        <end position="112"/>
    </location>
</feature>
<dbReference type="PANTHER" id="PTHR13371:SF0">
    <property type="entry name" value="CENTROSOMAL PROTEIN OF 104 KDA"/>
    <property type="match status" value="1"/>
</dbReference>
<sequence>MASLFFSLVSATNDTDVSPLALTTDSLGNSGSGWESSKCCEFPQVLVLQLEAESEIFEVRVHPNPLFCPKEVEVGISATGLTDGSRHPPVFERFGVLEFEKDLRTRRSIREQSKQKEGATEVDKVLVDLLDLRSPVEPPTCLSVESYAVASAVQLSIPGCIQGPLNPFSKVGILAVEVLGRRGIGTAGGSGYIPGNDTLVGSSERGKEGSRLVPKSLRARRALMEIGIPLHLIPVEESEALFGYIDKKTTELLTELCDQKSEAVQREEFSLAAALTDAIGRLSQIGAALLAVQEEKEALQTREAYNDLAELCTKRETPLIMERLGIASFFGTLWFSKEMEIQRDPKKADSSLDELRRRQEQAEAALRLQLLREKEAEAERARRLGAEGRLAEMSEECMRLRLQAEEERMNSEDLQRSLERAEDERGKLQVELETLRQIEQKRREEDFDRAKREAEEAKALAGLTGGLVMGVLLEEDRMTGVMLDQGGRTTGVTIPSDRVVSAVLMAGARIRDGTPMTSPPQEAKKEGQSGVSVLEGGRLIDRETDRQEAEVENEGGVDINNMVLVQFPGDLEGVSETGTERGATGSPLCELMIPKLGSSFQNFQNCLHRSRFGRNFEPSDSDPVAALGQRMTRIFGRVFTSCLIARDWRQQDFALQALASNFESFLQTFKQEDLHYQFPGVLPPARPPSRPASASASPQERSRRFPWKDIWSAVCRAVAVALTSRFHQVLHSACILLTTVLGTIERDGGVGREFLQRETKQVLKGLVRCLADVNCRVRAMADGALRVLAKSLGPALLVPYLVNPAAVHSGPTVVIEGGAGLSSSSSSVPLVFGGSSSQALTRVRVPVGGGALEGFKAVSGGALLPRIALAHLHALQQAISDSAEVPGVDASRSSFSLPVLIAVVVEAGGHPNSQASSVRQAAADLGMTLFGLFGQTLLPFLSEAPPSVLRLLNDR</sequence>
<gene>
    <name evidence="4" type="ORF">Cvel_18502.t1.CR2</name>
</gene>
<feature type="region of interest" description="Disordered" evidence="2">
    <location>
        <begin position="511"/>
        <end position="531"/>
    </location>
</feature>
<feature type="coiled-coil region" evidence="1">
    <location>
        <begin position="352"/>
        <end position="460"/>
    </location>
</feature>
<name>A0A0K6S6R3_9ALVE</name>
<proteinExistence type="predicted"/>
<dbReference type="Pfam" id="PF21038">
    <property type="entry name" value="CEP104_N"/>
    <property type="match status" value="1"/>
</dbReference>
<dbReference type="InterPro" id="IPR052607">
    <property type="entry name" value="CEP104-like"/>
</dbReference>
<evidence type="ECO:0000313" key="4">
    <source>
        <dbReference type="EMBL" id="CUC09329.1"/>
    </source>
</evidence>
<dbReference type="Gene3D" id="1.25.10.10">
    <property type="entry name" value="Leucine-rich Repeat Variant"/>
    <property type="match status" value="1"/>
</dbReference>
<organism evidence="4">
    <name type="scientific">Chromera velia CCMP2878</name>
    <dbReference type="NCBI Taxonomy" id="1169474"/>
    <lineage>
        <taxon>Eukaryota</taxon>
        <taxon>Sar</taxon>
        <taxon>Alveolata</taxon>
        <taxon>Colpodellida</taxon>
        <taxon>Chromeraceae</taxon>
        <taxon>Chromera</taxon>
    </lineage>
</organism>
<feature type="region of interest" description="Disordered" evidence="2">
    <location>
        <begin position="680"/>
        <end position="701"/>
    </location>
</feature>